<protein>
    <submittedName>
        <fullName evidence="3">Uncharacterized protein</fullName>
    </submittedName>
</protein>
<evidence type="ECO:0000256" key="1">
    <source>
        <dbReference type="SAM" id="MobiDB-lite"/>
    </source>
</evidence>
<keyword evidence="4" id="KW-1185">Reference proteome</keyword>
<comment type="caution">
    <text evidence="3">The sequence shown here is derived from an EMBL/GenBank/DDBJ whole genome shotgun (WGS) entry which is preliminary data.</text>
</comment>
<sequence>MTRTPQRGASRRSAILSGVFVLLVVSSVHAQHPQLWSDSFVLPSPRATSATPAPAEPQTSAPGTTQRWADPVYTKRRTDAENQGIVDRMVERARQDARAGRGVGLDHHGNAAAHLPDRLWQEHMARDRANEAFQGNEDEHYRRRKY</sequence>
<feature type="chain" id="PRO_5046238033" evidence="2">
    <location>
        <begin position="31"/>
        <end position="146"/>
    </location>
</feature>
<evidence type="ECO:0000256" key="2">
    <source>
        <dbReference type="SAM" id="SignalP"/>
    </source>
</evidence>
<reference evidence="3 4" key="1">
    <citation type="submission" date="2024-01" db="EMBL/GenBank/DDBJ databases">
        <title>Multi-omics insights into the function and evolution of sodium benzoate biodegradation pathways in Benzoatithermus flavus gen. nov., sp. nov. from hot spring.</title>
        <authorList>
            <person name="Hu C.-J."/>
            <person name="Li W.-J."/>
        </authorList>
    </citation>
    <scope>NUCLEOTIDE SEQUENCE [LARGE SCALE GENOMIC DNA]</scope>
    <source>
        <strain evidence="3 4">SYSU G07066</strain>
    </source>
</reference>
<accession>A0ABU8XUK7</accession>
<evidence type="ECO:0000313" key="4">
    <source>
        <dbReference type="Proteomes" id="UP001375743"/>
    </source>
</evidence>
<proteinExistence type="predicted"/>
<feature type="signal peptide" evidence="2">
    <location>
        <begin position="1"/>
        <end position="30"/>
    </location>
</feature>
<evidence type="ECO:0000313" key="3">
    <source>
        <dbReference type="EMBL" id="MEK0084759.1"/>
    </source>
</evidence>
<organism evidence="3 4">
    <name type="scientific">Benzoatithermus flavus</name>
    <dbReference type="NCBI Taxonomy" id="3108223"/>
    <lineage>
        <taxon>Bacteria</taxon>
        <taxon>Pseudomonadati</taxon>
        <taxon>Pseudomonadota</taxon>
        <taxon>Alphaproteobacteria</taxon>
        <taxon>Geminicoccales</taxon>
        <taxon>Geminicoccaceae</taxon>
        <taxon>Benzoatithermus</taxon>
    </lineage>
</organism>
<dbReference type="RefSeq" id="WP_418160610.1">
    <property type="nucleotide sequence ID" value="NZ_JBBLZC010000018.1"/>
</dbReference>
<name>A0ABU8XUK7_9PROT</name>
<keyword evidence="2" id="KW-0732">Signal</keyword>
<dbReference type="EMBL" id="JBBLZC010000018">
    <property type="protein sequence ID" value="MEK0084759.1"/>
    <property type="molecule type" value="Genomic_DNA"/>
</dbReference>
<feature type="region of interest" description="Disordered" evidence="1">
    <location>
        <begin position="40"/>
        <end position="83"/>
    </location>
</feature>
<dbReference type="Proteomes" id="UP001375743">
    <property type="component" value="Unassembled WGS sequence"/>
</dbReference>
<gene>
    <name evidence="3" type="ORF">U1T56_16520</name>
</gene>
<feature type="compositionally biased region" description="Low complexity" evidence="1">
    <location>
        <begin position="43"/>
        <end position="62"/>
    </location>
</feature>